<dbReference type="SUPFAM" id="SSF47413">
    <property type="entry name" value="lambda repressor-like DNA-binding domains"/>
    <property type="match status" value="1"/>
</dbReference>
<dbReference type="PANTHER" id="PTHR46797:SF1">
    <property type="entry name" value="METHYLPHOSPHONATE SYNTHASE"/>
    <property type="match status" value="1"/>
</dbReference>
<dbReference type="KEGG" id="niy:FQ775_13460"/>
<dbReference type="PANTHER" id="PTHR46797">
    <property type="entry name" value="HTH-TYPE TRANSCRIPTIONAL REGULATOR"/>
    <property type="match status" value="1"/>
</dbReference>
<dbReference type="SUPFAM" id="SSF51182">
    <property type="entry name" value="RmlC-like cupins"/>
    <property type="match status" value="1"/>
</dbReference>
<keyword evidence="1" id="KW-0238">DNA-binding</keyword>
<dbReference type="InterPro" id="IPR050807">
    <property type="entry name" value="TransReg_Diox_bact_type"/>
</dbReference>
<dbReference type="AlphaFoldDB" id="A0A5B8L0B1"/>
<dbReference type="GO" id="GO:0005829">
    <property type="term" value="C:cytosol"/>
    <property type="evidence" value="ECO:0007669"/>
    <property type="project" value="TreeGrafter"/>
</dbReference>
<dbReference type="EMBL" id="CP042301">
    <property type="protein sequence ID" value="QDZ01306.1"/>
    <property type="molecule type" value="Genomic_DNA"/>
</dbReference>
<dbReference type="GO" id="GO:0003700">
    <property type="term" value="F:DNA-binding transcription factor activity"/>
    <property type="evidence" value="ECO:0007669"/>
    <property type="project" value="TreeGrafter"/>
</dbReference>
<evidence type="ECO:0000313" key="4">
    <source>
        <dbReference type="Proteomes" id="UP000321389"/>
    </source>
</evidence>
<dbReference type="GO" id="GO:0003677">
    <property type="term" value="F:DNA binding"/>
    <property type="evidence" value="ECO:0007669"/>
    <property type="project" value="UniProtKB-KW"/>
</dbReference>
<dbReference type="Gene3D" id="2.60.120.10">
    <property type="entry name" value="Jelly Rolls"/>
    <property type="match status" value="1"/>
</dbReference>
<dbReference type="Gene3D" id="1.10.260.40">
    <property type="entry name" value="lambda repressor-like DNA-binding domains"/>
    <property type="match status" value="1"/>
</dbReference>
<feature type="domain" description="HTH cro/C1-type" evidence="2">
    <location>
        <begin position="1"/>
        <end position="46"/>
    </location>
</feature>
<dbReference type="CDD" id="cd00093">
    <property type="entry name" value="HTH_XRE"/>
    <property type="match status" value="1"/>
</dbReference>
<accession>A0A5B8L0B1</accession>
<dbReference type="InterPro" id="IPR014710">
    <property type="entry name" value="RmlC-like_jellyroll"/>
</dbReference>
<evidence type="ECO:0000256" key="1">
    <source>
        <dbReference type="ARBA" id="ARBA00023125"/>
    </source>
</evidence>
<sequence>MSQSQLAEKSALSTRAVRELEAGRTNPSLATMVAIVDALSLSLDELIRNAQAGQATVDLTPAADISPGVTGLTHTLAEPRLSATMLDIDASRSVVLPEGPIFAHVLSGQAQVLLDEERMVLRHGDSLHARSGVLKDLKAQGGRARILAVEALGLNQ</sequence>
<dbReference type="SMART" id="SM00530">
    <property type="entry name" value="HTH_XRE"/>
    <property type="match status" value="1"/>
</dbReference>
<organism evidence="3 4">
    <name type="scientific">Nitratireductor mangrovi</name>
    <dbReference type="NCBI Taxonomy" id="2599600"/>
    <lineage>
        <taxon>Bacteria</taxon>
        <taxon>Pseudomonadati</taxon>
        <taxon>Pseudomonadota</taxon>
        <taxon>Alphaproteobacteria</taxon>
        <taxon>Hyphomicrobiales</taxon>
        <taxon>Phyllobacteriaceae</taxon>
        <taxon>Nitratireductor</taxon>
    </lineage>
</organism>
<gene>
    <name evidence="3" type="ORF">FQ775_13460</name>
</gene>
<proteinExistence type="predicted"/>
<dbReference type="InterPro" id="IPR001387">
    <property type="entry name" value="Cro/C1-type_HTH"/>
</dbReference>
<dbReference type="InterPro" id="IPR011051">
    <property type="entry name" value="RmlC_Cupin_sf"/>
</dbReference>
<reference evidence="3" key="1">
    <citation type="submission" date="2020-04" db="EMBL/GenBank/DDBJ databases">
        <title>Nitratireductor sp. nov. isolated from mangrove soil.</title>
        <authorList>
            <person name="Ye Y."/>
        </authorList>
    </citation>
    <scope>NUCLEOTIDE SEQUENCE</scope>
    <source>
        <strain evidence="3">SY7</strain>
    </source>
</reference>
<keyword evidence="4" id="KW-1185">Reference proteome</keyword>
<protein>
    <submittedName>
        <fullName evidence="3">Helix-turn-helix transcriptional regulator</fullName>
    </submittedName>
</protein>
<name>A0A5B8L0B1_9HYPH</name>
<evidence type="ECO:0000313" key="3">
    <source>
        <dbReference type="EMBL" id="QDZ01306.1"/>
    </source>
</evidence>
<dbReference type="PROSITE" id="PS50943">
    <property type="entry name" value="HTH_CROC1"/>
    <property type="match status" value="1"/>
</dbReference>
<dbReference type="OrthoDB" id="7871866at2"/>
<dbReference type="Proteomes" id="UP000321389">
    <property type="component" value="Chromosome"/>
</dbReference>
<dbReference type="InterPro" id="IPR010982">
    <property type="entry name" value="Lambda_DNA-bd_dom_sf"/>
</dbReference>
<dbReference type="Pfam" id="PF01381">
    <property type="entry name" value="HTH_3"/>
    <property type="match status" value="1"/>
</dbReference>
<evidence type="ECO:0000259" key="2">
    <source>
        <dbReference type="PROSITE" id="PS50943"/>
    </source>
</evidence>